<dbReference type="STRING" id="1328313.DS2_02645"/>
<dbReference type="OrthoDB" id="179763at2"/>
<dbReference type="InterPro" id="IPR052077">
    <property type="entry name" value="CcrZ_PhaseVar_Mediator"/>
</dbReference>
<evidence type="ECO:0000259" key="1">
    <source>
        <dbReference type="Pfam" id="PF01636"/>
    </source>
</evidence>
<dbReference type="PANTHER" id="PTHR40086:SF1">
    <property type="entry name" value="CELL CYCLE REGULATOR CCRZ"/>
    <property type="match status" value="1"/>
</dbReference>
<dbReference type="Proteomes" id="UP000019276">
    <property type="component" value="Unassembled WGS sequence"/>
</dbReference>
<gene>
    <name evidence="2" type="ORF">DS2_02645</name>
</gene>
<keyword evidence="3" id="KW-1185">Reference proteome</keyword>
<dbReference type="Pfam" id="PF01636">
    <property type="entry name" value="APH"/>
    <property type="match status" value="1"/>
</dbReference>
<dbReference type="InterPro" id="IPR011009">
    <property type="entry name" value="Kinase-like_dom_sf"/>
</dbReference>
<dbReference type="GO" id="GO:0016740">
    <property type="term" value="F:transferase activity"/>
    <property type="evidence" value="ECO:0007669"/>
    <property type="project" value="UniProtKB-KW"/>
</dbReference>
<accession>W7QVE0</accession>
<organism evidence="2 3">
    <name type="scientific">Catenovulum agarivorans DS-2</name>
    <dbReference type="NCBI Taxonomy" id="1328313"/>
    <lineage>
        <taxon>Bacteria</taxon>
        <taxon>Pseudomonadati</taxon>
        <taxon>Pseudomonadota</taxon>
        <taxon>Gammaproteobacteria</taxon>
        <taxon>Alteromonadales</taxon>
        <taxon>Alteromonadaceae</taxon>
        <taxon>Catenovulum</taxon>
    </lineage>
</organism>
<proteinExistence type="predicted"/>
<evidence type="ECO:0000313" key="2">
    <source>
        <dbReference type="EMBL" id="EWH11688.1"/>
    </source>
</evidence>
<dbReference type="eggNOG" id="COG0510">
    <property type="taxonomic scope" value="Bacteria"/>
</dbReference>
<dbReference type="EMBL" id="ARZY01000003">
    <property type="protein sequence ID" value="EWH11688.1"/>
    <property type="molecule type" value="Genomic_DNA"/>
</dbReference>
<protein>
    <submittedName>
        <fullName evidence="2">Aminoglycoside phosphotransferase</fullName>
    </submittedName>
</protein>
<dbReference type="AlphaFoldDB" id="W7QVE0"/>
<comment type="caution">
    <text evidence="2">The sequence shown here is derived from an EMBL/GenBank/DDBJ whole genome shotgun (WGS) entry which is preliminary data.</text>
</comment>
<reference evidence="2 3" key="1">
    <citation type="journal article" date="2014" name="Genome Announc.">
        <title>Draft Genome Sequence of the Agar-Degrading Bacterium Catenovulum sp. Strain DS-2, Isolated from Intestines of Haliotis diversicolor.</title>
        <authorList>
            <person name="Shan D."/>
            <person name="Li X."/>
            <person name="Gu Z."/>
            <person name="Wei G."/>
            <person name="Gao Z."/>
            <person name="Shao Z."/>
        </authorList>
    </citation>
    <scope>NUCLEOTIDE SEQUENCE [LARGE SCALE GENOMIC DNA]</scope>
    <source>
        <strain evidence="2 3">DS-2</strain>
    </source>
</reference>
<evidence type="ECO:0000313" key="3">
    <source>
        <dbReference type="Proteomes" id="UP000019276"/>
    </source>
</evidence>
<dbReference type="Gene3D" id="3.90.1200.10">
    <property type="match status" value="1"/>
</dbReference>
<dbReference type="SUPFAM" id="SSF56112">
    <property type="entry name" value="Protein kinase-like (PK-like)"/>
    <property type="match status" value="1"/>
</dbReference>
<sequence>MLSTAQQQFIQQHLGSILDIEPIAQGYSNQCYKLLVSVTAQVPQRVFVKSLDNKDSAHVQHEQQARCIAEKALLTPKCLLQSAKLKLLVTEYVQVDTQACIEDIALLLALTHSIDSELVQIHQPNIIPQQLAADIQALISADKVDKTQLKLAQQLDNECTNQVFCHGDISRDNILKTRNKAYLVDWEYARMACIEYDLAASICINQFNPSEQKQLIAHYQQQSNCKINQQALQQYIQVFEYLNKLWFEHAI</sequence>
<dbReference type="RefSeq" id="WP_035013089.1">
    <property type="nucleotide sequence ID" value="NZ_ARZY01000003.1"/>
</dbReference>
<keyword evidence="2" id="KW-0808">Transferase</keyword>
<dbReference type="PANTHER" id="PTHR40086">
    <property type="entry name" value="PHOSPHOTRANSFERASE YTMP-RELATED"/>
    <property type="match status" value="1"/>
</dbReference>
<feature type="domain" description="Aminoglycoside phosphotransferase" evidence="1">
    <location>
        <begin position="20"/>
        <end position="220"/>
    </location>
</feature>
<dbReference type="InterPro" id="IPR002575">
    <property type="entry name" value="Aminoglycoside_PTrfase"/>
</dbReference>
<name>W7QVE0_9ALTE</name>